<keyword evidence="3" id="KW-1185">Reference proteome</keyword>
<dbReference type="RefSeq" id="XP_024330564.1">
    <property type="nucleotide sequence ID" value="XM_024475639.1"/>
</dbReference>
<name>A0A0F9YQ81_9MICR</name>
<gene>
    <name evidence="2" type="ORF">AAJ76_430003491</name>
</gene>
<dbReference type="EMBL" id="JPQZ01000043">
    <property type="protein sequence ID" value="KKO74822.1"/>
    <property type="molecule type" value="Genomic_DNA"/>
</dbReference>
<dbReference type="Proteomes" id="UP000034350">
    <property type="component" value="Unassembled WGS sequence"/>
</dbReference>
<proteinExistence type="predicted"/>
<evidence type="ECO:0000313" key="3">
    <source>
        <dbReference type="Proteomes" id="UP000034350"/>
    </source>
</evidence>
<sequence>MPNIKNDSILFTDGLPSYPSVAKNLNFRHKIVNHSEGFGLEDGIYTNNIEGFFGHVKSTMRKENGVFRDHIDAWLSKYTFKRRYTLGKSNEESSEVYIDILKNYFYKNY</sequence>
<dbReference type="GeneID" id="36320586"/>
<evidence type="ECO:0000259" key="1">
    <source>
        <dbReference type="Pfam" id="PF12762"/>
    </source>
</evidence>
<dbReference type="InterPro" id="IPR024445">
    <property type="entry name" value="Tnp_ISXO2-like"/>
</dbReference>
<dbReference type="AlphaFoldDB" id="A0A0F9YQ81"/>
<organism evidence="2 3">
    <name type="scientific">Vairimorpha ceranae</name>
    <dbReference type="NCBI Taxonomy" id="40302"/>
    <lineage>
        <taxon>Eukaryota</taxon>
        <taxon>Fungi</taxon>
        <taxon>Fungi incertae sedis</taxon>
        <taxon>Microsporidia</taxon>
        <taxon>Nosematidae</taxon>
        <taxon>Vairimorpha</taxon>
    </lineage>
</organism>
<dbReference type="Pfam" id="PF12762">
    <property type="entry name" value="DDE_Tnp_IS1595"/>
    <property type="match status" value="1"/>
</dbReference>
<dbReference type="VEuPathDB" id="MicrosporidiaDB:AAJ76_430003491"/>
<protein>
    <recommendedName>
        <fullName evidence="1">ISXO2-like transposase domain-containing protein</fullName>
    </recommendedName>
</protein>
<reference evidence="2 3" key="1">
    <citation type="journal article" date="2015" name="Environ. Microbiol.">
        <title>Genome analyses suggest the presence of polyploidy and recent human-driven expansions in eight global populations of the honeybee pathogen Nosema ceranae.</title>
        <authorList>
            <person name="Pelin A."/>
            <person name="Selman M."/>
            <person name="Aris-Brosou S."/>
            <person name="Farinelli L."/>
            <person name="Corradi N."/>
        </authorList>
    </citation>
    <scope>NUCLEOTIDE SEQUENCE [LARGE SCALE GENOMIC DNA]</scope>
    <source>
        <strain evidence="2 3">PA08 1199</strain>
    </source>
</reference>
<evidence type="ECO:0000313" key="2">
    <source>
        <dbReference type="EMBL" id="KKO74822.1"/>
    </source>
</evidence>
<accession>A0A0F9YQ81</accession>
<dbReference type="VEuPathDB" id="MicrosporidiaDB:NCER_102650"/>
<dbReference type="OrthoDB" id="2194529at2759"/>
<feature type="domain" description="ISXO2-like transposase" evidence="1">
    <location>
        <begin position="4"/>
        <end position="81"/>
    </location>
</feature>
<comment type="caution">
    <text evidence="2">The sequence shown here is derived from an EMBL/GenBank/DDBJ whole genome shotgun (WGS) entry which is preliminary data.</text>
</comment>